<comment type="caution">
    <text evidence="2">The sequence shown here is derived from an EMBL/GenBank/DDBJ whole genome shotgun (WGS) entry which is preliminary data.</text>
</comment>
<dbReference type="EMBL" id="LOMK01000001">
    <property type="protein sequence ID" value="KYN24895.1"/>
    <property type="molecule type" value="Genomic_DNA"/>
</dbReference>
<accession>A0A151JGL8</accession>
<feature type="signal peptide" evidence="1">
    <location>
        <begin position="1"/>
        <end position="18"/>
    </location>
</feature>
<feature type="chain" id="PRO_5007582769" evidence="1">
    <location>
        <begin position="19"/>
        <end position="254"/>
    </location>
</feature>
<sequence length="254" mass="26373">MKKTIITLALLTTFASNAAFVSFVGTGKFNIASDDPAAETGQIVGGGAYVKPENQTGGGLTPKPSCGEEYKDATAIYDSVNVGCDLVLPKLQNLYSDLTAKSLTAESLNSAIGTITVSDTALLGTSGQTYHYANFTLNASNIVFNGNVTLGGSLTLNGNVSGNIVSINSGDDFYNVNLNLSKMTSAPSARINAASFATINENILTSGVIEVNTSASSLSWPSAGSAFCNAYNNMQIVINTTSGNPTKWTDPYCQ</sequence>
<protein>
    <submittedName>
        <fullName evidence="2">Uncharacterized protein</fullName>
    </submittedName>
</protein>
<evidence type="ECO:0000313" key="2">
    <source>
        <dbReference type="EMBL" id="KYN24895.1"/>
    </source>
</evidence>
<keyword evidence="1" id="KW-0732">Signal</keyword>
<evidence type="ECO:0000313" key="3">
    <source>
        <dbReference type="Proteomes" id="UP000075349"/>
    </source>
</evidence>
<dbReference type="Proteomes" id="UP000075349">
    <property type="component" value="Unassembled WGS sequence"/>
</dbReference>
<evidence type="ECO:0000256" key="1">
    <source>
        <dbReference type="SAM" id="SignalP"/>
    </source>
</evidence>
<dbReference type="AlphaFoldDB" id="A0A151JGL8"/>
<organism evidence="2 3">
    <name type="scientific">Vibrio cidicii</name>
    <dbReference type="NCBI Taxonomy" id="1763883"/>
    <lineage>
        <taxon>Bacteria</taxon>
        <taxon>Pseudomonadati</taxon>
        <taxon>Pseudomonadota</taxon>
        <taxon>Gammaproteobacteria</taxon>
        <taxon>Vibrionales</taxon>
        <taxon>Vibrionaceae</taxon>
        <taxon>Vibrio</taxon>
    </lineage>
</organism>
<name>A0A151JGL8_9VIBR</name>
<gene>
    <name evidence="2" type="ORF">AUQ44_03435</name>
</gene>
<proteinExistence type="predicted"/>
<reference evidence="3" key="1">
    <citation type="submission" date="2015-12" db="EMBL/GenBank/DDBJ databases">
        <authorList>
            <person name="Tarr C.L."/>
            <person name="Gladney L.M."/>
        </authorList>
    </citation>
    <scope>NUCLEOTIDE SEQUENCE [LARGE SCALE GENOMIC DNA]</scope>
    <source>
        <strain evidence="3">2756-81</strain>
    </source>
</reference>